<keyword evidence="8" id="KW-0723">Serine/threonine-protein kinase</keyword>
<dbReference type="PANTHER" id="PTHR43289">
    <property type="entry name" value="MITOGEN-ACTIVATED PROTEIN KINASE KINASE KINASE 20-RELATED"/>
    <property type="match status" value="1"/>
</dbReference>
<proteinExistence type="predicted"/>
<dbReference type="InterPro" id="IPR000719">
    <property type="entry name" value="Prot_kinase_dom"/>
</dbReference>
<evidence type="ECO:0000256" key="2">
    <source>
        <dbReference type="ARBA" id="ARBA00022741"/>
    </source>
</evidence>
<dbReference type="PANTHER" id="PTHR43289:SF6">
    <property type="entry name" value="SERINE_THREONINE-PROTEIN KINASE NEKL-3"/>
    <property type="match status" value="1"/>
</dbReference>
<dbReference type="GO" id="GO:0005524">
    <property type="term" value="F:ATP binding"/>
    <property type="evidence" value="ECO:0007669"/>
    <property type="project" value="UniProtKB-KW"/>
</dbReference>
<dbReference type="SUPFAM" id="SSF56112">
    <property type="entry name" value="Protein kinase-like (PK-like)"/>
    <property type="match status" value="1"/>
</dbReference>
<keyword evidence="6" id="KW-0472">Membrane</keyword>
<evidence type="ECO:0000259" key="7">
    <source>
        <dbReference type="PROSITE" id="PS50011"/>
    </source>
</evidence>
<gene>
    <name evidence="8" type="ORF">ENJ15_03840</name>
</gene>
<evidence type="ECO:0000256" key="5">
    <source>
        <dbReference type="SAM" id="MobiDB-lite"/>
    </source>
</evidence>
<sequence length="505" mass="58041">MTIDRYRIIKEIARNGPITVYRAHHEILKRTTLLKVYDGADQELIARFEEEARIVAALESDFVTRIYDFGFANDHLFFIAAEYVEGGNLTHYISRRQPDMEQRIRLCARIAQAVCYIHDKGYIHRDLKPENILVTAEGEIKLTDFGISLHEAIKKHTPDQKLVGTPLYMAPEQVNNLPVSRQTDIFALGTIFYTLFTEHPFDAPSYGEIFAKIISHRQPPLAETNTRIPEWFSELVQLMLQKKASKRPEDLQSVMETFRRHMNVPHGSGDVKDERRRMHPLAGLLILLVPLLLYVMFSMVRERLQREPVQPFSPADSGISRQQDTTARPAPLAHPDKGQSSPPAQRADKSKRPVGLPPGNVPARLWINAFPWARVYIDYDFIDVTPLKDTLQLKPGWHKLQLQNPAYATWSDSVFLKAGEFKELGYHLDSLCYTMRIQVQPWGKVYIDGVYIGDTPLNKPLLLTKANKSLTIKNRYFKTYTEKLEWDGSPVVERRIILEKKAGIQ</sequence>
<dbReference type="CDD" id="cd14014">
    <property type="entry name" value="STKc_PknB_like"/>
    <property type="match status" value="1"/>
</dbReference>
<protein>
    <submittedName>
        <fullName evidence="8">Serine/threonine protein kinase</fullName>
    </submittedName>
</protein>
<name>A0A7V5RPQ7_CALAY</name>
<dbReference type="AlphaFoldDB" id="A0A7V5RPQ7"/>
<dbReference type="Pfam" id="PF08308">
    <property type="entry name" value="PEGA"/>
    <property type="match status" value="1"/>
</dbReference>
<comment type="caution">
    <text evidence="8">The sequence shown here is derived from an EMBL/GenBank/DDBJ whole genome shotgun (WGS) entry which is preliminary data.</text>
</comment>
<evidence type="ECO:0000256" key="6">
    <source>
        <dbReference type="SAM" id="Phobius"/>
    </source>
</evidence>
<dbReference type="EMBL" id="DRLI01000147">
    <property type="protein sequence ID" value="HHM02120.1"/>
    <property type="molecule type" value="Genomic_DNA"/>
</dbReference>
<dbReference type="Gene3D" id="3.30.200.20">
    <property type="entry name" value="Phosphorylase Kinase, domain 1"/>
    <property type="match status" value="1"/>
</dbReference>
<keyword evidence="6" id="KW-1133">Transmembrane helix</keyword>
<accession>A0A7V5RPQ7</accession>
<dbReference type="InterPro" id="IPR008271">
    <property type="entry name" value="Ser/Thr_kinase_AS"/>
</dbReference>
<evidence type="ECO:0000313" key="8">
    <source>
        <dbReference type="EMBL" id="HHM02120.1"/>
    </source>
</evidence>
<dbReference type="SMART" id="SM00220">
    <property type="entry name" value="S_TKc"/>
    <property type="match status" value="1"/>
</dbReference>
<keyword evidence="2" id="KW-0547">Nucleotide-binding</keyword>
<keyword evidence="3 8" id="KW-0418">Kinase</keyword>
<dbReference type="Pfam" id="PF00069">
    <property type="entry name" value="Pkinase"/>
    <property type="match status" value="1"/>
</dbReference>
<dbReference type="GO" id="GO:0004674">
    <property type="term" value="F:protein serine/threonine kinase activity"/>
    <property type="evidence" value="ECO:0007669"/>
    <property type="project" value="UniProtKB-KW"/>
</dbReference>
<evidence type="ECO:0000256" key="1">
    <source>
        <dbReference type="ARBA" id="ARBA00022679"/>
    </source>
</evidence>
<feature type="transmembrane region" description="Helical" evidence="6">
    <location>
        <begin position="281"/>
        <end position="300"/>
    </location>
</feature>
<dbReference type="Gene3D" id="1.10.510.10">
    <property type="entry name" value="Transferase(Phosphotransferase) domain 1"/>
    <property type="match status" value="1"/>
</dbReference>
<keyword evidence="4" id="KW-0067">ATP-binding</keyword>
<dbReference type="InterPro" id="IPR013229">
    <property type="entry name" value="PEGA"/>
</dbReference>
<keyword evidence="6" id="KW-0812">Transmembrane</keyword>
<organism evidence="8">
    <name type="scientific">Caldithrix abyssi</name>
    <dbReference type="NCBI Taxonomy" id="187145"/>
    <lineage>
        <taxon>Bacteria</taxon>
        <taxon>Pseudomonadati</taxon>
        <taxon>Calditrichota</taxon>
        <taxon>Calditrichia</taxon>
        <taxon>Calditrichales</taxon>
        <taxon>Calditrichaceae</taxon>
        <taxon>Caldithrix</taxon>
    </lineage>
</organism>
<feature type="domain" description="Protein kinase" evidence="7">
    <location>
        <begin position="6"/>
        <end position="264"/>
    </location>
</feature>
<dbReference type="PROSITE" id="PS00108">
    <property type="entry name" value="PROTEIN_KINASE_ST"/>
    <property type="match status" value="1"/>
</dbReference>
<dbReference type="PROSITE" id="PS50011">
    <property type="entry name" value="PROTEIN_KINASE_DOM"/>
    <property type="match status" value="1"/>
</dbReference>
<evidence type="ECO:0000256" key="4">
    <source>
        <dbReference type="ARBA" id="ARBA00022840"/>
    </source>
</evidence>
<dbReference type="Proteomes" id="UP000885771">
    <property type="component" value="Unassembled WGS sequence"/>
</dbReference>
<dbReference type="InterPro" id="IPR011009">
    <property type="entry name" value="Kinase-like_dom_sf"/>
</dbReference>
<keyword evidence="1" id="KW-0808">Transferase</keyword>
<feature type="region of interest" description="Disordered" evidence="5">
    <location>
        <begin position="308"/>
        <end position="356"/>
    </location>
</feature>
<reference evidence="8" key="1">
    <citation type="journal article" date="2020" name="mSystems">
        <title>Genome- and Community-Level Interaction Insights into Carbon Utilization and Element Cycling Functions of Hydrothermarchaeota in Hydrothermal Sediment.</title>
        <authorList>
            <person name="Zhou Z."/>
            <person name="Liu Y."/>
            <person name="Xu W."/>
            <person name="Pan J."/>
            <person name="Luo Z.H."/>
            <person name="Li M."/>
        </authorList>
    </citation>
    <scope>NUCLEOTIDE SEQUENCE [LARGE SCALE GENOMIC DNA]</scope>
    <source>
        <strain evidence="8">HyVt-460</strain>
    </source>
</reference>
<evidence type="ECO:0000256" key="3">
    <source>
        <dbReference type="ARBA" id="ARBA00022777"/>
    </source>
</evidence>